<sequence length="123" mass="13519">MASKRRNTRVANVVGRDDTSSTSSSTSDSVVGGVGRIRPQIVGVAAPRPRVEPQPTNDKSFVVLQDDNNNYYRRKTLEPVSTAWEPAPTVWEPPAGGCGTSRWLKNNRRGSSRPWTPSWAQPT</sequence>
<keyword evidence="3" id="KW-1185">Reference proteome</keyword>
<proteinExistence type="predicted"/>
<dbReference type="AlphaFoldDB" id="A0ABD0YZ57"/>
<feature type="region of interest" description="Disordered" evidence="1">
    <location>
        <begin position="86"/>
        <end position="123"/>
    </location>
</feature>
<accession>A0ABD0YZ57</accession>
<dbReference type="EMBL" id="JBFDAA010000009">
    <property type="protein sequence ID" value="KAL1129128.1"/>
    <property type="molecule type" value="Genomic_DNA"/>
</dbReference>
<name>A0ABD0YZ57_9HEMI</name>
<evidence type="ECO:0000313" key="2">
    <source>
        <dbReference type="EMBL" id="KAL1129128.1"/>
    </source>
</evidence>
<protein>
    <submittedName>
        <fullName evidence="2">Uncharacterized protein</fullName>
    </submittedName>
</protein>
<feature type="region of interest" description="Disordered" evidence="1">
    <location>
        <begin position="42"/>
        <end position="61"/>
    </location>
</feature>
<feature type="compositionally biased region" description="Polar residues" evidence="1">
    <location>
        <begin position="113"/>
        <end position="123"/>
    </location>
</feature>
<feature type="compositionally biased region" description="Low complexity" evidence="1">
    <location>
        <begin position="20"/>
        <end position="31"/>
    </location>
</feature>
<organism evidence="2 3">
    <name type="scientific">Ranatra chinensis</name>
    <dbReference type="NCBI Taxonomy" id="642074"/>
    <lineage>
        <taxon>Eukaryota</taxon>
        <taxon>Metazoa</taxon>
        <taxon>Ecdysozoa</taxon>
        <taxon>Arthropoda</taxon>
        <taxon>Hexapoda</taxon>
        <taxon>Insecta</taxon>
        <taxon>Pterygota</taxon>
        <taxon>Neoptera</taxon>
        <taxon>Paraneoptera</taxon>
        <taxon>Hemiptera</taxon>
        <taxon>Heteroptera</taxon>
        <taxon>Panheteroptera</taxon>
        <taxon>Nepomorpha</taxon>
        <taxon>Nepidae</taxon>
        <taxon>Ranatrinae</taxon>
        <taxon>Ranatra</taxon>
    </lineage>
</organism>
<feature type="region of interest" description="Disordered" evidence="1">
    <location>
        <begin position="1"/>
        <end position="34"/>
    </location>
</feature>
<evidence type="ECO:0000256" key="1">
    <source>
        <dbReference type="SAM" id="MobiDB-lite"/>
    </source>
</evidence>
<evidence type="ECO:0000313" key="3">
    <source>
        <dbReference type="Proteomes" id="UP001558652"/>
    </source>
</evidence>
<reference evidence="2 3" key="1">
    <citation type="submission" date="2024-07" db="EMBL/GenBank/DDBJ databases">
        <title>Chromosome-level genome assembly of the water stick insect Ranatra chinensis (Heteroptera: Nepidae).</title>
        <authorList>
            <person name="Liu X."/>
        </authorList>
    </citation>
    <scope>NUCLEOTIDE SEQUENCE [LARGE SCALE GENOMIC DNA]</scope>
    <source>
        <strain evidence="2">Cailab_2021Rc</strain>
        <tissue evidence="2">Muscle</tissue>
    </source>
</reference>
<gene>
    <name evidence="2" type="ORF">AAG570_013659</name>
</gene>
<comment type="caution">
    <text evidence="2">The sequence shown here is derived from an EMBL/GenBank/DDBJ whole genome shotgun (WGS) entry which is preliminary data.</text>
</comment>
<dbReference type="Proteomes" id="UP001558652">
    <property type="component" value="Unassembled WGS sequence"/>
</dbReference>